<feature type="transmembrane region" description="Helical" evidence="6">
    <location>
        <begin position="137"/>
        <end position="156"/>
    </location>
</feature>
<dbReference type="Pfam" id="PF03073">
    <property type="entry name" value="TspO_MBR"/>
    <property type="match status" value="1"/>
</dbReference>
<proteinExistence type="inferred from homology"/>
<evidence type="ECO:0000313" key="8">
    <source>
        <dbReference type="Proteomes" id="UP000184394"/>
    </source>
</evidence>
<keyword evidence="5 6" id="KW-0472">Membrane</keyword>
<dbReference type="Gene3D" id="1.20.1260.100">
    <property type="entry name" value="TspO/MBR protein"/>
    <property type="match status" value="1"/>
</dbReference>
<comment type="similarity">
    <text evidence="2">Belongs to the TspO/BZRP family.</text>
</comment>
<dbReference type="CDD" id="cd15904">
    <property type="entry name" value="TSPO_MBR"/>
    <property type="match status" value="1"/>
</dbReference>
<keyword evidence="4 6" id="KW-1133">Transmembrane helix</keyword>
<feature type="transmembrane region" description="Helical" evidence="6">
    <location>
        <begin position="107"/>
        <end position="125"/>
    </location>
</feature>
<feature type="transmembrane region" description="Helical" evidence="6">
    <location>
        <begin position="9"/>
        <end position="27"/>
    </location>
</feature>
<dbReference type="GO" id="GO:0016020">
    <property type="term" value="C:membrane"/>
    <property type="evidence" value="ECO:0007669"/>
    <property type="project" value="UniProtKB-SubCell"/>
</dbReference>
<dbReference type="RefSeq" id="WP_072948385.1">
    <property type="nucleotide sequence ID" value="NZ_FRCT01000002.1"/>
</dbReference>
<name>A0A1M7H2J3_RUMFL</name>
<evidence type="ECO:0000256" key="2">
    <source>
        <dbReference type="ARBA" id="ARBA00007524"/>
    </source>
</evidence>
<protein>
    <submittedName>
        <fullName evidence="7">TspO and MBR related proteins</fullName>
    </submittedName>
</protein>
<feature type="transmembrane region" description="Helical" evidence="6">
    <location>
        <begin position="80"/>
        <end position="101"/>
    </location>
</feature>
<feature type="transmembrane region" description="Helical" evidence="6">
    <location>
        <begin position="47"/>
        <end position="68"/>
    </location>
</feature>
<dbReference type="FunFam" id="1.20.1260.100:FF:000001">
    <property type="entry name" value="translocator protein 2"/>
    <property type="match status" value="1"/>
</dbReference>
<evidence type="ECO:0000256" key="4">
    <source>
        <dbReference type="ARBA" id="ARBA00022989"/>
    </source>
</evidence>
<dbReference type="PANTHER" id="PTHR10057">
    <property type="entry name" value="PERIPHERAL-TYPE BENZODIAZEPINE RECEPTOR"/>
    <property type="match status" value="1"/>
</dbReference>
<accession>A0A1M7H2J3</accession>
<dbReference type="AlphaFoldDB" id="A0A1M7H2J3"/>
<evidence type="ECO:0000313" key="7">
    <source>
        <dbReference type="EMBL" id="SHM22603.1"/>
    </source>
</evidence>
<dbReference type="PIRSF" id="PIRSF005859">
    <property type="entry name" value="PBR"/>
    <property type="match status" value="1"/>
</dbReference>
<sequence>MKKIKITDLLIFIVTAELVGALSALFSGNFSSFYAENIRPPLSPPSWLFPVVWAVLYALMGISAYLIWNDKGSEIRKATALKLYFAQLAVNFSWSIIFFRFRLLKAAAVTAVLLLALVIIMALSFRRINKTAARLNIPYILWLMFASYLAIGVYILN</sequence>
<keyword evidence="3 6" id="KW-0812">Transmembrane</keyword>
<reference evidence="7 8" key="1">
    <citation type="submission" date="2016-11" db="EMBL/GenBank/DDBJ databases">
        <authorList>
            <person name="Jaros S."/>
            <person name="Januszkiewicz K."/>
            <person name="Wedrychowicz H."/>
        </authorList>
    </citation>
    <scope>NUCLEOTIDE SEQUENCE [LARGE SCALE GENOMIC DNA]</scope>
    <source>
        <strain evidence="7 8">Y1</strain>
    </source>
</reference>
<comment type="subcellular location">
    <subcellularLocation>
        <location evidence="1">Membrane</location>
        <topology evidence="1">Multi-pass membrane protein</topology>
    </subcellularLocation>
</comment>
<dbReference type="PANTHER" id="PTHR10057:SF0">
    <property type="entry name" value="TRANSLOCATOR PROTEIN"/>
    <property type="match status" value="1"/>
</dbReference>
<dbReference type="Proteomes" id="UP000184394">
    <property type="component" value="Unassembled WGS sequence"/>
</dbReference>
<dbReference type="GO" id="GO:0033013">
    <property type="term" value="P:tetrapyrrole metabolic process"/>
    <property type="evidence" value="ECO:0007669"/>
    <property type="project" value="UniProtKB-ARBA"/>
</dbReference>
<organism evidence="7 8">
    <name type="scientific">Ruminococcus flavefaciens</name>
    <dbReference type="NCBI Taxonomy" id="1265"/>
    <lineage>
        <taxon>Bacteria</taxon>
        <taxon>Bacillati</taxon>
        <taxon>Bacillota</taxon>
        <taxon>Clostridia</taxon>
        <taxon>Eubacteriales</taxon>
        <taxon>Oscillospiraceae</taxon>
        <taxon>Ruminococcus</taxon>
    </lineage>
</organism>
<evidence type="ECO:0000256" key="5">
    <source>
        <dbReference type="ARBA" id="ARBA00023136"/>
    </source>
</evidence>
<evidence type="ECO:0000256" key="6">
    <source>
        <dbReference type="SAM" id="Phobius"/>
    </source>
</evidence>
<gene>
    <name evidence="7" type="ORF">SAMN04487860_10278</name>
</gene>
<evidence type="ECO:0000256" key="3">
    <source>
        <dbReference type="ARBA" id="ARBA00022692"/>
    </source>
</evidence>
<dbReference type="InterPro" id="IPR038330">
    <property type="entry name" value="TspO/MBR-related_sf"/>
</dbReference>
<dbReference type="OrthoDB" id="9795496at2"/>
<dbReference type="InterPro" id="IPR004307">
    <property type="entry name" value="TspO_MBR"/>
</dbReference>
<dbReference type="EMBL" id="FRCT01000002">
    <property type="protein sequence ID" value="SHM22603.1"/>
    <property type="molecule type" value="Genomic_DNA"/>
</dbReference>
<evidence type="ECO:0000256" key="1">
    <source>
        <dbReference type="ARBA" id="ARBA00004141"/>
    </source>
</evidence>